<dbReference type="Pfam" id="PF07859">
    <property type="entry name" value="Abhydrolase_3"/>
    <property type="match status" value="1"/>
</dbReference>
<dbReference type="SUPFAM" id="SSF53474">
    <property type="entry name" value="alpha/beta-Hydrolases"/>
    <property type="match status" value="1"/>
</dbReference>
<evidence type="ECO:0000259" key="4">
    <source>
        <dbReference type="Pfam" id="PF07859"/>
    </source>
</evidence>
<keyword evidence="6" id="KW-1185">Reference proteome</keyword>
<comment type="similarity">
    <text evidence="1">Belongs to the 'GDXG' lipolytic enzyme family.</text>
</comment>
<evidence type="ECO:0000256" key="1">
    <source>
        <dbReference type="ARBA" id="ARBA00010515"/>
    </source>
</evidence>
<sequence>MSRRFSIVLMLLVLSMTSSAASFETEQDIDEAAVEFPAAVVPYSGIASAEARANYIENRAASDRAFSPASSVSLRQSVDNELLIPGLVRLRETFAVDITPQLINNVHTDVVTPQSGVSSRNQHRVLINLHGGAFMFGARLGGQMESVPIASLGRFKIITIDYRMAPEASFPAASEDVASVYQALLEDYRPENIGIFGCSAGAILGAESVAWFQRHGLPRPGALGMFGAGAGYGRLGDGDAIGALWQGRAPSRAGVLPYFANADLADPLVSPVGDDTVLRAFPPSLLISGTRDFSLSNVVHTHARLVSLGGDADLHVWEGATHCSFAQGIVDPSVPEHQQAWRVIVNFFDQRLGARRR</sequence>
<dbReference type="Gene3D" id="3.40.50.1820">
    <property type="entry name" value="alpha/beta hydrolase"/>
    <property type="match status" value="1"/>
</dbReference>
<evidence type="ECO:0000256" key="2">
    <source>
        <dbReference type="ARBA" id="ARBA00022801"/>
    </source>
</evidence>
<dbReference type="GO" id="GO:0004806">
    <property type="term" value="F:triacylglycerol lipase activity"/>
    <property type="evidence" value="ECO:0007669"/>
    <property type="project" value="TreeGrafter"/>
</dbReference>
<dbReference type="InterPro" id="IPR013094">
    <property type="entry name" value="AB_hydrolase_3"/>
</dbReference>
<feature type="chain" id="PRO_5026299374" evidence="3">
    <location>
        <begin position="21"/>
        <end position="357"/>
    </location>
</feature>
<dbReference type="Proteomes" id="UP000431269">
    <property type="component" value="Chromosome"/>
</dbReference>
<protein>
    <submittedName>
        <fullName evidence="5">Acetyl esterase</fullName>
        <ecNumber evidence="5">3.1.1.-</ecNumber>
    </submittedName>
</protein>
<proteinExistence type="inferred from homology"/>
<dbReference type="PANTHER" id="PTHR48081">
    <property type="entry name" value="AB HYDROLASE SUPERFAMILY PROTEIN C4A8.06C"/>
    <property type="match status" value="1"/>
</dbReference>
<dbReference type="KEGG" id="tsv:DSM104635_01775"/>
<feature type="signal peptide" evidence="3">
    <location>
        <begin position="1"/>
        <end position="20"/>
    </location>
</feature>
<dbReference type="InterPro" id="IPR029058">
    <property type="entry name" value="AB_hydrolase_fold"/>
</dbReference>
<keyword evidence="3" id="KW-0732">Signal</keyword>
<dbReference type="InterPro" id="IPR050300">
    <property type="entry name" value="GDXG_lipolytic_enzyme"/>
</dbReference>
<dbReference type="EMBL" id="CP047045">
    <property type="protein sequence ID" value="QGZ94940.1"/>
    <property type="molecule type" value="Genomic_DNA"/>
</dbReference>
<name>A0A6I6MIK8_9CAUL</name>
<keyword evidence="2 5" id="KW-0378">Hydrolase</keyword>
<evidence type="ECO:0000256" key="3">
    <source>
        <dbReference type="SAM" id="SignalP"/>
    </source>
</evidence>
<feature type="domain" description="Alpha/beta hydrolase fold-3" evidence="4">
    <location>
        <begin position="126"/>
        <end position="324"/>
    </location>
</feature>
<dbReference type="AlphaFoldDB" id="A0A6I6MIK8"/>
<dbReference type="PANTHER" id="PTHR48081:SF30">
    <property type="entry name" value="ACETYL-HYDROLASE LIPR-RELATED"/>
    <property type="match status" value="1"/>
</dbReference>
<accession>A0A6I6MIK8</accession>
<reference evidence="6" key="1">
    <citation type="submission" date="2019-12" db="EMBL/GenBank/DDBJ databases">
        <title>Complete genome of Terracaulis silvestris 0127_4.</title>
        <authorList>
            <person name="Vieira S."/>
            <person name="Riedel T."/>
            <person name="Sproer C."/>
            <person name="Pascual J."/>
            <person name="Boedeker C."/>
            <person name="Overmann J."/>
        </authorList>
    </citation>
    <scope>NUCLEOTIDE SEQUENCE [LARGE SCALE GENOMIC DNA]</scope>
    <source>
        <strain evidence="6">0127_4</strain>
    </source>
</reference>
<organism evidence="5 6">
    <name type="scientific">Terricaulis silvestris</name>
    <dbReference type="NCBI Taxonomy" id="2686094"/>
    <lineage>
        <taxon>Bacteria</taxon>
        <taxon>Pseudomonadati</taxon>
        <taxon>Pseudomonadota</taxon>
        <taxon>Alphaproteobacteria</taxon>
        <taxon>Caulobacterales</taxon>
        <taxon>Caulobacteraceae</taxon>
        <taxon>Terricaulis</taxon>
    </lineage>
</organism>
<dbReference type="RefSeq" id="WP_158765839.1">
    <property type="nucleotide sequence ID" value="NZ_CP047045.1"/>
</dbReference>
<evidence type="ECO:0000313" key="6">
    <source>
        <dbReference type="Proteomes" id="UP000431269"/>
    </source>
</evidence>
<gene>
    <name evidence="5" type="primary">aes_3</name>
    <name evidence="5" type="ORF">DSM104635_01775</name>
</gene>
<evidence type="ECO:0000313" key="5">
    <source>
        <dbReference type="EMBL" id="QGZ94940.1"/>
    </source>
</evidence>
<dbReference type="EC" id="3.1.1.-" evidence="5"/>